<feature type="region of interest" description="Disordered" evidence="10">
    <location>
        <begin position="57"/>
        <end position="150"/>
    </location>
</feature>
<keyword evidence="13" id="KW-1185">Reference proteome</keyword>
<evidence type="ECO:0000256" key="6">
    <source>
        <dbReference type="ARBA" id="ARBA00023065"/>
    </source>
</evidence>
<accession>X6MU12</accession>
<evidence type="ECO:0000256" key="2">
    <source>
        <dbReference type="ARBA" id="ARBA00009848"/>
    </source>
</evidence>
<protein>
    <submittedName>
        <fullName evidence="12">Histone acetyltransferase Spt10</fullName>
    </submittedName>
</protein>
<evidence type="ECO:0000256" key="9">
    <source>
        <dbReference type="ARBA" id="ARBA00023303"/>
    </source>
</evidence>
<evidence type="ECO:0000256" key="11">
    <source>
        <dbReference type="SAM" id="Phobius"/>
    </source>
</evidence>
<comment type="similarity">
    <text evidence="2">Belongs to the P2X receptor family.</text>
</comment>
<comment type="caution">
    <text evidence="12">The sequence shown here is derived from an EMBL/GenBank/DDBJ whole genome shotgun (WGS) entry which is preliminary data.</text>
</comment>
<dbReference type="Proteomes" id="UP000023152">
    <property type="component" value="Unassembled WGS sequence"/>
</dbReference>
<evidence type="ECO:0000313" key="13">
    <source>
        <dbReference type="Proteomes" id="UP000023152"/>
    </source>
</evidence>
<evidence type="ECO:0000256" key="10">
    <source>
        <dbReference type="SAM" id="MobiDB-lite"/>
    </source>
</evidence>
<dbReference type="AlphaFoldDB" id="X6MU12"/>
<name>X6MU12_RETFI</name>
<evidence type="ECO:0000256" key="7">
    <source>
        <dbReference type="ARBA" id="ARBA00023136"/>
    </source>
</evidence>
<sequence length="172" mass="18299">MVDGQASKFSFAALSVTFGAGLAYLGVASLITDIVLERFLPQSRKYMRAKIEVIRTGNTKTSRTTSSDEQPQQNAGEVPTGDAGATENVNTDTANTDAATTTGITVNTDTKPNPNPNPNPNSDTNANTNLSSLLSAQMDENHTVQDSPKEDEELLLDGVAPARMVQKTVQIE</sequence>
<gene>
    <name evidence="12" type="ORF">RFI_20430</name>
</gene>
<keyword evidence="5 11" id="KW-1133">Transmembrane helix</keyword>
<dbReference type="OrthoDB" id="494673at2759"/>
<evidence type="ECO:0000256" key="8">
    <source>
        <dbReference type="ARBA" id="ARBA00023286"/>
    </source>
</evidence>
<feature type="transmembrane region" description="Helical" evidence="11">
    <location>
        <begin position="12"/>
        <end position="36"/>
    </location>
</feature>
<keyword evidence="8" id="KW-1071">Ligand-gated ion channel</keyword>
<evidence type="ECO:0000256" key="1">
    <source>
        <dbReference type="ARBA" id="ARBA00004308"/>
    </source>
</evidence>
<keyword evidence="9" id="KW-0407">Ion channel</keyword>
<feature type="compositionally biased region" description="Polar residues" evidence="10">
    <location>
        <begin position="57"/>
        <end position="75"/>
    </location>
</feature>
<organism evidence="12 13">
    <name type="scientific">Reticulomyxa filosa</name>
    <dbReference type="NCBI Taxonomy" id="46433"/>
    <lineage>
        <taxon>Eukaryota</taxon>
        <taxon>Sar</taxon>
        <taxon>Rhizaria</taxon>
        <taxon>Retaria</taxon>
        <taxon>Foraminifera</taxon>
        <taxon>Monothalamids</taxon>
        <taxon>Reticulomyxidae</taxon>
        <taxon>Reticulomyxa</taxon>
    </lineage>
</organism>
<evidence type="ECO:0000256" key="3">
    <source>
        <dbReference type="ARBA" id="ARBA00022448"/>
    </source>
</evidence>
<reference evidence="12 13" key="1">
    <citation type="journal article" date="2013" name="Curr. Biol.">
        <title>The Genome of the Foraminiferan Reticulomyxa filosa.</title>
        <authorList>
            <person name="Glockner G."/>
            <person name="Hulsmann N."/>
            <person name="Schleicher M."/>
            <person name="Noegel A.A."/>
            <person name="Eichinger L."/>
            <person name="Gallinger C."/>
            <person name="Pawlowski J."/>
            <person name="Sierra R."/>
            <person name="Euteneuer U."/>
            <person name="Pillet L."/>
            <person name="Moustafa A."/>
            <person name="Platzer M."/>
            <person name="Groth M."/>
            <person name="Szafranski K."/>
            <person name="Schliwa M."/>
        </authorList>
    </citation>
    <scope>NUCLEOTIDE SEQUENCE [LARGE SCALE GENOMIC DNA]</scope>
</reference>
<dbReference type="Gene3D" id="1.10.287.940">
    <property type="entry name" value="atp-gated p2x4 ion channel"/>
    <property type="match status" value="1"/>
</dbReference>
<feature type="compositionally biased region" description="Low complexity" evidence="10">
    <location>
        <begin position="85"/>
        <end position="112"/>
    </location>
</feature>
<proteinExistence type="inferred from homology"/>
<keyword evidence="6" id="KW-0406">Ion transport</keyword>
<keyword evidence="3" id="KW-0813">Transport</keyword>
<dbReference type="GO" id="GO:0016740">
    <property type="term" value="F:transferase activity"/>
    <property type="evidence" value="ECO:0007669"/>
    <property type="project" value="UniProtKB-KW"/>
</dbReference>
<dbReference type="InterPro" id="IPR059116">
    <property type="entry name" value="P2X_receptor"/>
</dbReference>
<dbReference type="EMBL" id="ASPP01017656">
    <property type="protein sequence ID" value="ETO16907.1"/>
    <property type="molecule type" value="Genomic_DNA"/>
</dbReference>
<evidence type="ECO:0000313" key="12">
    <source>
        <dbReference type="EMBL" id="ETO16907.1"/>
    </source>
</evidence>
<comment type="subcellular location">
    <subcellularLocation>
        <location evidence="1">Endomembrane system</location>
    </subcellularLocation>
</comment>
<evidence type="ECO:0000256" key="5">
    <source>
        <dbReference type="ARBA" id="ARBA00022989"/>
    </source>
</evidence>
<dbReference type="Pfam" id="PF00864">
    <property type="entry name" value="P2X_receptor"/>
    <property type="match status" value="1"/>
</dbReference>
<keyword evidence="4 11" id="KW-0812">Transmembrane</keyword>
<evidence type="ECO:0000256" key="4">
    <source>
        <dbReference type="ARBA" id="ARBA00022692"/>
    </source>
</evidence>
<keyword evidence="12" id="KW-0808">Transferase</keyword>
<feature type="compositionally biased region" description="Low complexity" evidence="10">
    <location>
        <begin position="120"/>
        <end position="129"/>
    </location>
</feature>
<keyword evidence="7 11" id="KW-0472">Membrane</keyword>